<reference evidence="11" key="2">
    <citation type="journal article" date="2021" name="Genome Biol. Evol.">
        <title>Developing a high-quality reference genome for a parasitic bivalve with doubly uniparental inheritance (Bivalvia: Unionida).</title>
        <authorList>
            <person name="Smith C.H."/>
        </authorList>
    </citation>
    <scope>NUCLEOTIDE SEQUENCE</scope>
    <source>
        <strain evidence="11">CHS0354</strain>
        <tissue evidence="11">Mantle</tissue>
    </source>
</reference>
<keyword evidence="3 9" id="KW-1133">Transmembrane helix</keyword>
<comment type="caution">
    <text evidence="11">The sequence shown here is derived from an EMBL/GenBank/DDBJ whole genome shotgun (WGS) entry which is preliminary data.</text>
</comment>
<dbReference type="PANTHER" id="PTHR24243:SF208">
    <property type="entry name" value="PYROKININ-1 RECEPTOR"/>
    <property type="match status" value="1"/>
</dbReference>
<evidence type="ECO:0000259" key="10">
    <source>
        <dbReference type="PROSITE" id="PS50262"/>
    </source>
</evidence>
<evidence type="ECO:0000256" key="8">
    <source>
        <dbReference type="RuleBase" id="RU000688"/>
    </source>
</evidence>
<feature type="transmembrane region" description="Helical" evidence="9">
    <location>
        <begin position="433"/>
        <end position="456"/>
    </location>
</feature>
<evidence type="ECO:0000256" key="2">
    <source>
        <dbReference type="ARBA" id="ARBA00022692"/>
    </source>
</evidence>
<feature type="transmembrane region" description="Helical" evidence="9">
    <location>
        <begin position="394"/>
        <end position="413"/>
    </location>
</feature>
<sequence>MEEIVENVEQKNKTLQEINDEKAKVLLPVLVLYVSIMSIGIIGNAVVIVIYTCRFKLSPRKIFILTLALLDLTTCSVGLPYHVLDILEPYTYKYLVFCKISTATILFVYVSSISILIIIGVDRYLKICHPFQTQITTRGAKYTCGILIFASLVMAFPIFELYGYSKVKTGYGNITGVECFFSEEYNKNNSFPLTYHVILLTIFVAATIVLLALYSLICRELYITRRRLSLDKEKMNSHKSNSEENIMEANTCMLSSVPSKGQCREAASNFEGKNTISKFPINEIIKSPVMETSGCRCHSDLHENEEACGDSNYESTKFDLINEEVKAKEKMKTISIQVLKSKDRCYGGRCYRFRFISWILRCKTRINKMQHGKSERRRAIMRVLKDKRTLKTTYTMLTITALFILSYLPTFYVTIHGLMDPDLWNRTSDDKMVLYHILLRSYLINNMMNPIVYGFIDEKFRQECFRMPLQCRRRR</sequence>
<dbReference type="InterPro" id="IPR017452">
    <property type="entry name" value="GPCR_Rhodpsn_7TM"/>
</dbReference>
<keyword evidence="12" id="KW-1185">Reference proteome</keyword>
<dbReference type="PRINTS" id="PR00237">
    <property type="entry name" value="GPCRRHODOPSN"/>
</dbReference>
<dbReference type="InterPro" id="IPR000276">
    <property type="entry name" value="GPCR_Rhodpsn"/>
</dbReference>
<dbReference type="EMBL" id="JAEAOA010001607">
    <property type="protein sequence ID" value="KAK3596557.1"/>
    <property type="molecule type" value="Genomic_DNA"/>
</dbReference>
<feature type="transmembrane region" description="Helical" evidence="9">
    <location>
        <begin position="25"/>
        <end position="50"/>
    </location>
</feature>
<evidence type="ECO:0000256" key="4">
    <source>
        <dbReference type="ARBA" id="ARBA00023040"/>
    </source>
</evidence>
<feature type="transmembrane region" description="Helical" evidence="9">
    <location>
        <begin position="94"/>
        <end position="121"/>
    </location>
</feature>
<evidence type="ECO:0000256" key="5">
    <source>
        <dbReference type="ARBA" id="ARBA00023136"/>
    </source>
</evidence>
<keyword evidence="5 9" id="KW-0472">Membrane</keyword>
<dbReference type="Pfam" id="PF00001">
    <property type="entry name" value="7tm_1"/>
    <property type="match status" value="1"/>
</dbReference>
<dbReference type="AlphaFoldDB" id="A0AAE0SQV9"/>
<comment type="similarity">
    <text evidence="8">Belongs to the G-protein coupled receptor 1 family.</text>
</comment>
<evidence type="ECO:0000256" key="6">
    <source>
        <dbReference type="ARBA" id="ARBA00023170"/>
    </source>
</evidence>
<proteinExistence type="inferred from homology"/>
<dbReference type="GO" id="GO:0004930">
    <property type="term" value="F:G protein-coupled receptor activity"/>
    <property type="evidence" value="ECO:0007669"/>
    <property type="project" value="UniProtKB-KW"/>
</dbReference>
<evidence type="ECO:0000256" key="7">
    <source>
        <dbReference type="ARBA" id="ARBA00023224"/>
    </source>
</evidence>
<protein>
    <recommendedName>
        <fullName evidence="10">G-protein coupled receptors family 1 profile domain-containing protein</fullName>
    </recommendedName>
</protein>
<evidence type="ECO:0000313" key="11">
    <source>
        <dbReference type="EMBL" id="KAK3596557.1"/>
    </source>
</evidence>
<accession>A0AAE0SQV9</accession>
<organism evidence="11 12">
    <name type="scientific">Potamilus streckersoni</name>
    <dbReference type="NCBI Taxonomy" id="2493646"/>
    <lineage>
        <taxon>Eukaryota</taxon>
        <taxon>Metazoa</taxon>
        <taxon>Spiralia</taxon>
        <taxon>Lophotrochozoa</taxon>
        <taxon>Mollusca</taxon>
        <taxon>Bivalvia</taxon>
        <taxon>Autobranchia</taxon>
        <taxon>Heteroconchia</taxon>
        <taxon>Palaeoheterodonta</taxon>
        <taxon>Unionida</taxon>
        <taxon>Unionoidea</taxon>
        <taxon>Unionidae</taxon>
        <taxon>Ambleminae</taxon>
        <taxon>Lampsilini</taxon>
        <taxon>Potamilus</taxon>
    </lineage>
</organism>
<keyword evidence="2 8" id="KW-0812">Transmembrane</keyword>
<dbReference type="GO" id="GO:0016020">
    <property type="term" value="C:membrane"/>
    <property type="evidence" value="ECO:0007669"/>
    <property type="project" value="UniProtKB-SubCell"/>
</dbReference>
<reference evidence="11" key="1">
    <citation type="journal article" date="2021" name="Genome Biol. Evol.">
        <title>A High-Quality Reference Genome for a Parasitic Bivalve with Doubly Uniparental Inheritance (Bivalvia: Unionida).</title>
        <authorList>
            <person name="Smith C.H."/>
        </authorList>
    </citation>
    <scope>NUCLEOTIDE SEQUENCE</scope>
    <source>
        <strain evidence="11">CHS0354</strain>
    </source>
</reference>
<comment type="subcellular location">
    <subcellularLocation>
        <location evidence="1">Membrane</location>
        <topology evidence="1">Multi-pass membrane protein</topology>
    </subcellularLocation>
</comment>
<feature type="transmembrane region" description="Helical" evidence="9">
    <location>
        <begin position="142"/>
        <end position="159"/>
    </location>
</feature>
<dbReference type="PROSITE" id="PS00237">
    <property type="entry name" value="G_PROTEIN_RECEP_F1_1"/>
    <property type="match status" value="1"/>
</dbReference>
<gene>
    <name evidence="11" type="ORF">CHS0354_027012</name>
</gene>
<dbReference type="CDD" id="cd00637">
    <property type="entry name" value="7tm_classA_rhodopsin-like"/>
    <property type="match status" value="1"/>
</dbReference>
<feature type="transmembrane region" description="Helical" evidence="9">
    <location>
        <begin position="62"/>
        <end position="82"/>
    </location>
</feature>
<evidence type="ECO:0000256" key="1">
    <source>
        <dbReference type="ARBA" id="ARBA00004141"/>
    </source>
</evidence>
<dbReference type="Proteomes" id="UP001195483">
    <property type="component" value="Unassembled WGS sequence"/>
</dbReference>
<feature type="domain" description="G-protein coupled receptors family 1 profile" evidence="10">
    <location>
        <begin position="43"/>
        <end position="453"/>
    </location>
</feature>
<evidence type="ECO:0000313" key="12">
    <source>
        <dbReference type="Proteomes" id="UP001195483"/>
    </source>
</evidence>
<dbReference type="SUPFAM" id="SSF81321">
    <property type="entry name" value="Family A G protein-coupled receptor-like"/>
    <property type="match status" value="1"/>
</dbReference>
<keyword evidence="6 8" id="KW-0675">Receptor</keyword>
<dbReference type="PROSITE" id="PS50262">
    <property type="entry name" value="G_PROTEIN_RECEP_F1_2"/>
    <property type="match status" value="1"/>
</dbReference>
<evidence type="ECO:0000256" key="9">
    <source>
        <dbReference type="SAM" id="Phobius"/>
    </source>
</evidence>
<dbReference type="PANTHER" id="PTHR24243">
    <property type="entry name" value="G-PROTEIN COUPLED RECEPTOR"/>
    <property type="match status" value="1"/>
</dbReference>
<keyword evidence="7 8" id="KW-0807">Transducer</keyword>
<reference evidence="11" key="3">
    <citation type="submission" date="2023-05" db="EMBL/GenBank/DDBJ databases">
        <authorList>
            <person name="Smith C.H."/>
        </authorList>
    </citation>
    <scope>NUCLEOTIDE SEQUENCE</scope>
    <source>
        <strain evidence="11">CHS0354</strain>
        <tissue evidence="11">Mantle</tissue>
    </source>
</reference>
<feature type="transmembrane region" description="Helical" evidence="9">
    <location>
        <begin position="193"/>
        <end position="217"/>
    </location>
</feature>
<keyword evidence="4 8" id="KW-0297">G-protein coupled receptor</keyword>
<name>A0AAE0SQV9_9BIVA</name>
<evidence type="ECO:0000256" key="3">
    <source>
        <dbReference type="ARBA" id="ARBA00022989"/>
    </source>
</evidence>
<dbReference type="Gene3D" id="1.20.1070.10">
    <property type="entry name" value="Rhodopsin 7-helix transmembrane proteins"/>
    <property type="match status" value="2"/>
</dbReference>